<dbReference type="SUPFAM" id="SSF53098">
    <property type="entry name" value="Ribonuclease H-like"/>
    <property type="match status" value="1"/>
</dbReference>
<feature type="non-terminal residue" evidence="1">
    <location>
        <position position="236"/>
    </location>
</feature>
<reference evidence="1 2" key="1">
    <citation type="submission" date="2015-03" db="EMBL/GenBank/DDBJ databases">
        <title>Genome sequencing of Methylobacterium aquaticum DSM16371 type strain.</title>
        <authorList>
            <person name="Chaudhry V."/>
            <person name="Patil P.B."/>
        </authorList>
    </citation>
    <scope>NUCLEOTIDE SEQUENCE [LARGE SCALE GENOMIC DNA]</scope>
    <source>
        <strain evidence="1 2">DSM 16371</strain>
    </source>
</reference>
<gene>
    <name evidence="1" type="ORF">VP06_25790</name>
</gene>
<organism evidence="1 2">
    <name type="scientific">Methylobacterium aquaticum</name>
    <dbReference type="NCBI Taxonomy" id="270351"/>
    <lineage>
        <taxon>Bacteria</taxon>
        <taxon>Pseudomonadati</taxon>
        <taxon>Pseudomonadota</taxon>
        <taxon>Alphaproteobacteria</taxon>
        <taxon>Hyphomicrobiales</taxon>
        <taxon>Methylobacteriaceae</taxon>
        <taxon>Methylobacterium</taxon>
    </lineage>
</organism>
<name>A0A0J6S6B3_9HYPH</name>
<proteinExistence type="predicted"/>
<dbReference type="InterPro" id="IPR012337">
    <property type="entry name" value="RNaseH-like_sf"/>
</dbReference>
<dbReference type="Proteomes" id="UP000035929">
    <property type="component" value="Unassembled WGS sequence"/>
</dbReference>
<evidence type="ECO:0008006" key="3">
    <source>
        <dbReference type="Google" id="ProtNLM"/>
    </source>
</evidence>
<accession>A0A0J6S6B3</accession>
<dbReference type="EMBL" id="LABX01000218">
    <property type="protein sequence ID" value="KMO28993.1"/>
    <property type="molecule type" value="Genomic_DNA"/>
</dbReference>
<protein>
    <recommendedName>
        <fullName evidence="3">Transposase IS4-like domain-containing protein</fullName>
    </recommendedName>
</protein>
<sequence length="236" mass="26186">MSGLLVLADSVGRELQHLLPTQRKTQRVNLALLVATMLDVRSATLMDLAAGLPRPVERIDMRFQWIWRVVMNPLIKPDDVIAPFATERMALMAEQGEPLVLILDQTKINQRHQMLMLALRIGRRALPVAWRVVATQGAIGFEVQKDLLAAALAWLPPEAEVCLMADRCYGTANLIALCQTHGWDDRIRLKGNLSVKSRGRSKTTTGQLAKDKVFALSEIHLTAHDGPAHLGIVQDP</sequence>
<evidence type="ECO:0000313" key="2">
    <source>
        <dbReference type="Proteomes" id="UP000035929"/>
    </source>
</evidence>
<comment type="caution">
    <text evidence="1">The sequence shown here is derived from an EMBL/GenBank/DDBJ whole genome shotgun (WGS) entry which is preliminary data.</text>
</comment>
<evidence type="ECO:0000313" key="1">
    <source>
        <dbReference type="EMBL" id="KMO28993.1"/>
    </source>
</evidence>
<dbReference type="AlphaFoldDB" id="A0A0J6S6B3"/>